<dbReference type="Proteomes" id="UP000238949">
    <property type="component" value="Unassembled WGS sequence"/>
</dbReference>
<evidence type="ECO:0000313" key="2">
    <source>
        <dbReference type="Proteomes" id="UP000238949"/>
    </source>
</evidence>
<dbReference type="AlphaFoldDB" id="A0A2S9V4Z6"/>
<accession>A0A2S9V4Z6</accession>
<proteinExistence type="predicted"/>
<name>A0A2S9V4Z6_9ALTE</name>
<gene>
    <name evidence="1" type="ORF">C6Y40_21495</name>
</gene>
<sequence length="144" mass="15015">MKGIGFVILLLTASAGQCAERLRAEAGIGWEYGVIGSQVALQTPFKPLEIFATVGVDGSSEAGGSFRGGMGASVFLNKYFAVSAYGGMNSTSNAYSGNVDHEFGGSTGIKIYFAGKNKPGVVLGASYLYDGEDWSPLASIAYRF</sequence>
<evidence type="ECO:0008006" key="3">
    <source>
        <dbReference type="Google" id="ProtNLM"/>
    </source>
</evidence>
<keyword evidence="2" id="KW-1185">Reference proteome</keyword>
<protein>
    <recommendedName>
        <fullName evidence="3">Outer membrane protein beta-barrel domain-containing protein</fullName>
    </recommendedName>
</protein>
<organism evidence="1 2">
    <name type="scientific">Alteromonas alba</name>
    <dbReference type="NCBI Taxonomy" id="2079529"/>
    <lineage>
        <taxon>Bacteria</taxon>
        <taxon>Pseudomonadati</taxon>
        <taxon>Pseudomonadota</taxon>
        <taxon>Gammaproteobacteria</taxon>
        <taxon>Alteromonadales</taxon>
        <taxon>Alteromonadaceae</taxon>
        <taxon>Alteromonas/Salinimonas group</taxon>
        <taxon>Alteromonas</taxon>
    </lineage>
</organism>
<dbReference type="OrthoDB" id="6401577at2"/>
<dbReference type="RefSeq" id="WP_105936445.1">
    <property type="nucleotide sequence ID" value="NZ_PVNP01000204.1"/>
</dbReference>
<reference evidence="2" key="1">
    <citation type="journal article" date="2020" name="Int. J. Syst. Evol. Microbiol.">
        <title>Alteromonas alba sp. nov., a marine bacterium isolated from the seawater of the West Pacific Ocean.</title>
        <authorList>
            <person name="Sun C."/>
            <person name="Wu Y.-H."/>
            <person name="Xamxidin M."/>
            <person name="Cheng H."/>
            <person name="Xu X.-W."/>
        </authorList>
    </citation>
    <scope>NUCLEOTIDE SEQUENCE [LARGE SCALE GENOMIC DNA]</scope>
    <source>
        <strain evidence="2">190</strain>
    </source>
</reference>
<comment type="caution">
    <text evidence="1">The sequence shown here is derived from an EMBL/GenBank/DDBJ whole genome shotgun (WGS) entry which is preliminary data.</text>
</comment>
<evidence type="ECO:0000313" key="1">
    <source>
        <dbReference type="EMBL" id="PRO71519.1"/>
    </source>
</evidence>
<dbReference type="EMBL" id="PVNP01000204">
    <property type="protein sequence ID" value="PRO71519.1"/>
    <property type="molecule type" value="Genomic_DNA"/>
</dbReference>